<proteinExistence type="predicted"/>
<feature type="transmembrane region" description="Helical" evidence="1">
    <location>
        <begin position="453"/>
        <end position="471"/>
    </location>
</feature>
<dbReference type="AlphaFoldDB" id="A0A9W8P3F3"/>
<feature type="transmembrane region" description="Helical" evidence="1">
    <location>
        <begin position="317"/>
        <end position="342"/>
    </location>
</feature>
<organism evidence="3 4">
    <name type="scientific">Lentinula detonsa</name>
    <dbReference type="NCBI Taxonomy" id="2804962"/>
    <lineage>
        <taxon>Eukaryota</taxon>
        <taxon>Fungi</taxon>
        <taxon>Dikarya</taxon>
        <taxon>Basidiomycota</taxon>
        <taxon>Agaricomycotina</taxon>
        <taxon>Agaricomycetes</taxon>
        <taxon>Agaricomycetidae</taxon>
        <taxon>Agaricales</taxon>
        <taxon>Marasmiineae</taxon>
        <taxon>Omphalotaceae</taxon>
        <taxon>Lentinula</taxon>
    </lineage>
</organism>
<dbReference type="EMBL" id="JANVFU010000004">
    <property type="protein sequence ID" value="KAJ3746207.1"/>
    <property type="molecule type" value="Genomic_DNA"/>
</dbReference>
<evidence type="ECO:0000256" key="1">
    <source>
        <dbReference type="SAM" id="Phobius"/>
    </source>
</evidence>
<feature type="transmembrane region" description="Helical" evidence="1">
    <location>
        <begin position="390"/>
        <end position="409"/>
    </location>
</feature>
<name>A0A9W8P3F3_9AGAR</name>
<feature type="transmembrane region" description="Helical" evidence="1">
    <location>
        <begin position="363"/>
        <end position="384"/>
    </location>
</feature>
<protein>
    <submittedName>
        <fullName evidence="3">Uncharacterized protein</fullName>
    </submittedName>
</protein>
<gene>
    <name evidence="3" type="ORF">DFH05DRAFT_1522801</name>
</gene>
<feature type="signal peptide" evidence="2">
    <location>
        <begin position="1"/>
        <end position="21"/>
    </location>
</feature>
<accession>A0A9W8P3F3</accession>
<sequence length="580" mass="64786">MPLCTLTALLTVFQLLVSVSAFRQPYEYLTAIQSFADAFTNPSSVINGTMTSPLAEDVVGRIDVTTTFVGQELNTEYLFGLFVEGASETSTQLIGSPSSYTTQSLVVEPPVVAVSLVNQLRYPTIDSSFPLQIDLFIAFDDDLKIISYDAILRRWSEFFTYLVPLITPQIAIELNSTSTNSTELISMKTAMDVCAMSTEYCTDANQVYDSNDACMEFMTQIPFGNPWEGGMDNGWCRYIHKNMVKYRPEVHCPHIGPTGGDMCIARDYVQVTEDMPFNTTLLSYNASYNALDMKNIPDHNQDELVAIETEIVYMTTVAFYSVSCVIYMLLLYVSAKAVEFLFGRYSLSYGTMSITNQRNSVTYVMAIFLTGGALTLQLISSPVLNNRYTFAASGMLKLTALVISGLYIFELTYRISMRWPLMTHHFCTIFAIVLLLSVLSYTRHPALMGAGEIWLFQATTEQSVFVGLLMYRLDCSPKRTRNVLYFAAIQSFIFKLGFAAYLLGFWAKHLAQFHSSPNDIALSVLLVVLTVLLMGTQVYGAGAVWGLAKKVDRFMKNPSISPVESSKSHSTLVFEELHKV</sequence>
<feature type="transmembrane region" description="Helical" evidence="1">
    <location>
        <begin position="524"/>
        <end position="548"/>
    </location>
</feature>
<keyword evidence="1" id="KW-1133">Transmembrane helix</keyword>
<feature type="transmembrane region" description="Helical" evidence="1">
    <location>
        <begin position="421"/>
        <end position="441"/>
    </location>
</feature>
<feature type="transmembrane region" description="Helical" evidence="1">
    <location>
        <begin position="483"/>
        <end position="504"/>
    </location>
</feature>
<evidence type="ECO:0000256" key="2">
    <source>
        <dbReference type="SAM" id="SignalP"/>
    </source>
</evidence>
<keyword evidence="2" id="KW-0732">Signal</keyword>
<keyword evidence="1" id="KW-0472">Membrane</keyword>
<comment type="caution">
    <text evidence="3">The sequence shown here is derived from an EMBL/GenBank/DDBJ whole genome shotgun (WGS) entry which is preliminary data.</text>
</comment>
<evidence type="ECO:0000313" key="3">
    <source>
        <dbReference type="EMBL" id="KAJ3746207.1"/>
    </source>
</evidence>
<keyword evidence="4" id="KW-1185">Reference proteome</keyword>
<dbReference type="Proteomes" id="UP001142393">
    <property type="component" value="Unassembled WGS sequence"/>
</dbReference>
<reference evidence="3 4" key="1">
    <citation type="journal article" date="2023" name="Proc. Natl. Acad. Sci. U.S.A.">
        <title>A global phylogenomic analysis of the shiitake genus Lentinula.</title>
        <authorList>
            <person name="Sierra-Patev S."/>
            <person name="Min B."/>
            <person name="Naranjo-Ortiz M."/>
            <person name="Looney B."/>
            <person name="Konkel Z."/>
            <person name="Slot J.C."/>
            <person name="Sakamoto Y."/>
            <person name="Steenwyk J.L."/>
            <person name="Rokas A."/>
            <person name="Carro J."/>
            <person name="Camarero S."/>
            <person name="Ferreira P."/>
            <person name="Molpeceres G."/>
            <person name="Ruiz-Duenas F.J."/>
            <person name="Serrano A."/>
            <person name="Henrissat B."/>
            <person name="Drula E."/>
            <person name="Hughes K.W."/>
            <person name="Mata J.L."/>
            <person name="Ishikawa N.K."/>
            <person name="Vargas-Isla R."/>
            <person name="Ushijima S."/>
            <person name="Smith C.A."/>
            <person name="Donoghue J."/>
            <person name="Ahrendt S."/>
            <person name="Andreopoulos W."/>
            <person name="He G."/>
            <person name="LaButti K."/>
            <person name="Lipzen A."/>
            <person name="Ng V."/>
            <person name="Riley R."/>
            <person name="Sandor L."/>
            <person name="Barry K."/>
            <person name="Martinez A.T."/>
            <person name="Xiao Y."/>
            <person name="Gibbons J.G."/>
            <person name="Terashima K."/>
            <person name="Grigoriev I.V."/>
            <person name="Hibbett D."/>
        </authorList>
    </citation>
    <scope>NUCLEOTIDE SEQUENCE [LARGE SCALE GENOMIC DNA]</scope>
    <source>
        <strain evidence="3 4">TFB7810</strain>
    </source>
</reference>
<evidence type="ECO:0000313" key="4">
    <source>
        <dbReference type="Proteomes" id="UP001142393"/>
    </source>
</evidence>
<feature type="chain" id="PRO_5040929019" evidence="2">
    <location>
        <begin position="22"/>
        <end position="580"/>
    </location>
</feature>
<keyword evidence="1" id="KW-0812">Transmembrane</keyword>